<gene>
    <name evidence="1" type="ORF">AWB72_01354</name>
</gene>
<sequence length="61" mass="6131">MHGAAKILHGGIKRLKHPALGSVELDSSALSVDGRPGPGMIVSTPVDCAMAGRIGRLVASA</sequence>
<protein>
    <recommendedName>
        <fullName evidence="3">MmyB-like transcription regulator ligand binding domain-containing protein</fullName>
    </recommendedName>
</protein>
<proteinExistence type="predicted"/>
<comment type="caution">
    <text evidence="1">The sequence shown here is derived from an EMBL/GenBank/DDBJ whole genome shotgun (WGS) entry which is preliminary data.</text>
</comment>
<evidence type="ECO:0000313" key="2">
    <source>
        <dbReference type="Proteomes" id="UP000198263"/>
    </source>
</evidence>
<reference evidence="1 2" key="1">
    <citation type="submission" date="2016-01" db="EMBL/GenBank/DDBJ databases">
        <authorList>
            <person name="Peeters C."/>
        </authorList>
    </citation>
    <scope>NUCLEOTIDE SEQUENCE [LARGE SCALE GENOMIC DNA]</scope>
    <source>
        <strain evidence="1">LMG 29315</strain>
    </source>
</reference>
<name>A0A658QTT0_9BURK</name>
<evidence type="ECO:0000313" key="1">
    <source>
        <dbReference type="EMBL" id="SAL20546.1"/>
    </source>
</evidence>
<dbReference type="EMBL" id="FCNV02000002">
    <property type="protein sequence ID" value="SAL20546.1"/>
    <property type="molecule type" value="Genomic_DNA"/>
</dbReference>
<organism evidence="1 2">
    <name type="scientific">Caballeronia concitans</name>
    <dbReference type="NCBI Taxonomy" id="1777133"/>
    <lineage>
        <taxon>Bacteria</taxon>
        <taxon>Pseudomonadati</taxon>
        <taxon>Pseudomonadota</taxon>
        <taxon>Betaproteobacteria</taxon>
        <taxon>Burkholderiales</taxon>
        <taxon>Burkholderiaceae</taxon>
        <taxon>Caballeronia</taxon>
    </lineage>
</organism>
<evidence type="ECO:0008006" key="3">
    <source>
        <dbReference type="Google" id="ProtNLM"/>
    </source>
</evidence>
<dbReference type="AlphaFoldDB" id="A0A658QTT0"/>
<dbReference type="Gene3D" id="3.30.450.180">
    <property type="match status" value="1"/>
</dbReference>
<keyword evidence="2" id="KW-1185">Reference proteome</keyword>
<accession>A0A658QTT0</accession>
<dbReference type="Proteomes" id="UP000198263">
    <property type="component" value="Unassembled WGS sequence"/>
</dbReference>